<dbReference type="EMBL" id="CAJNOV010011598">
    <property type="protein sequence ID" value="CAF1453171.1"/>
    <property type="molecule type" value="Genomic_DNA"/>
</dbReference>
<reference evidence="1" key="1">
    <citation type="submission" date="2021-02" db="EMBL/GenBank/DDBJ databases">
        <authorList>
            <person name="Nowell W R."/>
        </authorList>
    </citation>
    <scope>NUCLEOTIDE SEQUENCE</scope>
</reference>
<comment type="caution">
    <text evidence="1">The sequence shown here is derived from an EMBL/GenBank/DDBJ whole genome shotgun (WGS) entry which is preliminary data.</text>
</comment>
<proteinExistence type="predicted"/>
<dbReference type="Proteomes" id="UP000681720">
    <property type="component" value="Unassembled WGS sequence"/>
</dbReference>
<dbReference type="Proteomes" id="UP000663855">
    <property type="component" value="Unassembled WGS sequence"/>
</dbReference>
<accession>A0A814ZM89</accession>
<sequence>MRKNEPKCAQCYGNHHSLDSQCQVIKEYKDQLKEDVEDAIQKGFPGRRKRSVNGRIRYKYDPFYVPYFPPYNRGSNTAVFSIEYDNITPTLRCFTADIRCPCMAVILPLLKRLNTA</sequence>
<evidence type="ECO:0000313" key="3">
    <source>
        <dbReference type="EMBL" id="CAF4114438.1"/>
    </source>
</evidence>
<evidence type="ECO:0000313" key="4">
    <source>
        <dbReference type="EMBL" id="CAF5090623.1"/>
    </source>
</evidence>
<evidence type="ECO:0000313" key="2">
    <source>
        <dbReference type="EMBL" id="CAF1453171.1"/>
    </source>
</evidence>
<protein>
    <submittedName>
        <fullName evidence="1">Uncharacterized protein</fullName>
    </submittedName>
</protein>
<name>A0A814ZM89_9BILA</name>
<evidence type="ECO:0000313" key="5">
    <source>
        <dbReference type="Proteomes" id="UP000663834"/>
    </source>
</evidence>
<dbReference type="EMBL" id="CAJOBH010008477">
    <property type="protein sequence ID" value="CAF4114438.1"/>
    <property type="molecule type" value="Genomic_DNA"/>
</dbReference>
<dbReference type="Proteomes" id="UP000681967">
    <property type="component" value="Unassembled WGS sequence"/>
</dbReference>
<dbReference type="EMBL" id="CAJOBJ010249118">
    <property type="protein sequence ID" value="CAF5090623.1"/>
    <property type="molecule type" value="Genomic_DNA"/>
</dbReference>
<dbReference type="EMBL" id="CAJNOW010000128">
    <property type="protein sequence ID" value="CAF1245354.1"/>
    <property type="molecule type" value="Genomic_DNA"/>
</dbReference>
<organism evidence="1 5">
    <name type="scientific">Rotaria magnacalcarata</name>
    <dbReference type="NCBI Taxonomy" id="392030"/>
    <lineage>
        <taxon>Eukaryota</taxon>
        <taxon>Metazoa</taxon>
        <taxon>Spiralia</taxon>
        <taxon>Gnathifera</taxon>
        <taxon>Rotifera</taxon>
        <taxon>Eurotatoria</taxon>
        <taxon>Bdelloidea</taxon>
        <taxon>Philodinida</taxon>
        <taxon>Philodinidae</taxon>
        <taxon>Rotaria</taxon>
    </lineage>
</organism>
<dbReference type="Proteomes" id="UP000663834">
    <property type="component" value="Unassembled WGS sequence"/>
</dbReference>
<evidence type="ECO:0000313" key="1">
    <source>
        <dbReference type="EMBL" id="CAF1245354.1"/>
    </source>
</evidence>
<dbReference type="AlphaFoldDB" id="A0A814ZM89"/>
<gene>
    <name evidence="3" type="ORF">BYL167_LOCUS19758</name>
    <name evidence="2" type="ORF">CJN711_LOCUS24677</name>
    <name evidence="4" type="ORF">GIL414_LOCUS62220</name>
    <name evidence="1" type="ORF">KQP761_LOCUS2007</name>
</gene>